<accession>A0AA40F7W9</accession>
<evidence type="ECO:0008006" key="3">
    <source>
        <dbReference type="Google" id="ProtNLM"/>
    </source>
</evidence>
<organism evidence="1 2">
    <name type="scientific">Schizothecium vesticola</name>
    <dbReference type="NCBI Taxonomy" id="314040"/>
    <lineage>
        <taxon>Eukaryota</taxon>
        <taxon>Fungi</taxon>
        <taxon>Dikarya</taxon>
        <taxon>Ascomycota</taxon>
        <taxon>Pezizomycotina</taxon>
        <taxon>Sordariomycetes</taxon>
        <taxon>Sordariomycetidae</taxon>
        <taxon>Sordariales</taxon>
        <taxon>Schizotheciaceae</taxon>
        <taxon>Schizothecium</taxon>
    </lineage>
</organism>
<proteinExistence type="predicted"/>
<dbReference type="SUPFAM" id="SSF54427">
    <property type="entry name" value="NTF2-like"/>
    <property type="match status" value="1"/>
</dbReference>
<reference evidence="1" key="1">
    <citation type="submission" date="2023-06" db="EMBL/GenBank/DDBJ databases">
        <title>Genome-scale phylogeny and comparative genomics of the fungal order Sordariales.</title>
        <authorList>
            <consortium name="Lawrence Berkeley National Laboratory"/>
            <person name="Hensen N."/>
            <person name="Bonometti L."/>
            <person name="Westerberg I."/>
            <person name="Brannstrom I.O."/>
            <person name="Guillou S."/>
            <person name="Cros-Aarteil S."/>
            <person name="Calhoun S."/>
            <person name="Haridas S."/>
            <person name="Kuo A."/>
            <person name="Mondo S."/>
            <person name="Pangilinan J."/>
            <person name="Riley R."/>
            <person name="LaButti K."/>
            <person name="Andreopoulos B."/>
            <person name="Lipzen A."/>
            <person name="Chen C."/>
            <person name="Yanf M."/>
            <person name="Daum C."/>
            <person name="Ng V."/>
            <person name="Clum A."/>
            <person name="Steindorff A."/>
            <person name="Ohm R."/>
            <person name="Martin F."/>
            <person name="Silar P."/>
            <person name="Natvig D."/>
            <person name="Lalanne C."/>
            <person name="Gautier V."/>
            <person name="Ament-velasquez S.L."/>
            <person name="Kruys A."/>
            <person name="Hutchinson M.I."/>
            <person name="Powell A.J."/>
            <person name="Barry K."/>
            <person name="Miller A.N."/>
            <person name="Grigoriev I.V."/>
            <person name="Debuchy R."/>
            <person name="Gladieux P."/>
            <person name="Thoren M.H."/>
            <person name="Johannesson H."/>
        </authorList>
    </citation>
    <scope>NUCLEOTIDE SEQUENCE</scope>
    <source>
        <strain evidence="1">SMH3187-1</strain>
    </source>
</reference>
<gene>
    <name evidence="1" type="ORF">B0T18DRAFT_395539</name>
</gene>
<protein>
    <recommendedName>
        <fullName evidence="3">SnoaL-like domain-containing protein</fullName>
    </recommendedName>
</protein>
<dbReference type="InterPro" id="IPR032710">
    <property type="entry name" value="NTF2-like_dom_sf"/>
</dbReference>
<sequence>MSFTVSTAPHTDRSVVRALLDANLIAVFGERDDAKRKSAIERTYTENVTWYEQDGAVISGHDALDKRAAELLASSPHFVFAADGDKIVTQNMGALAWRFGSPEAPDLVKGMDFIIVEGDKIQALWTAVTKVPAQ</sequence>
<dbReference type="AlphaFoldDB" id="A0AA40F7W9"/>
<dbReference type="Proteomes" id="UP001172155">
    <property type="component" value="Unassembled WGS sequence"/>
</dbReference>
<evidence type="ECO:0000313" key="2">
    <source>
        <dbReference type="Proteomes" id="UP001172155"/>
    </source>
</evidence>
<dbReference type="EMBL" id="JAUKUD010000001">
    <property type="protein sequence ID" value="KAK0752868.1"/>
    <property type="molecule type" value="Genomic_DNA"/>
</dbReference>
<keyword evidence="2" id="KW-1185">Reference proteome</keyword>
<dbReference type="Gene3D" id="3.10.450.50">
    <property type="match status" value="1"/>
</dbReference>
<evidence type="ECO:0000313" key="1">
    <source>
        <dbReference type="EMBL" id="KAK0752868.1"/>
    </source>
</evidence>
<comment type="caution">
    <text evidence="1">The sequence shown here is derived from an EMBL/GenBank/DDBJ whole genome shotgun (WGS) entry which is preliminary data.</text>
</comment>
<name>A0AA40F7W9_9PEZI</name>